<evidence type="ECO:0000313" key="2">
    <source>
        <dbReference type="Proteomes" id="UP000565441"/>
    </source>
</evidence>
<accession>A0A8H5H0J7</accession>
<dbReference type="EMBL" id="JAACJP010000036">
    <property type="protein sequence ID" value="KAF5374488.1"/>
    <property type="molecule type" value="Genomic_DNA"/>
</dbReference>
<keyword evidence="2" id="KW-1185">Reference proteome</keyword>
<sequence length="223" mass="25239">MIGGKSSQSVFQHLTAARSPLDISHIRSFTINGSEQELLSVTAQIFQLASSTIECFVWELPAYSFRPHVSDAPWYHPLNLRDLTHLQTLILVEYDWVQQLSIVYALVTGCGLPNMLRNIVVMFQYEFHSSQGSIISFNDLEHTLQALKVDRALSAACYNSAHPLCITVWVFINDPNIDLETARNAVRSRFLKWFALTFAQGVEVKGGIEMRSKLPEILERLQA</sequence>
<dbReference type="Proteomes" id="UP000565441">
    <property type="component" value="Unassembled WGS sequence"/>
</dbReference>
<organism evidence="1 2">
    <name type="scientific">Tricholomella constricta</name>
    <dbReference type="NCBI Taxonomy" id="117010"/>
    <lineage>
        <taxon>Eukaryota</taxon>
        <taxon>Fungi</taxon>
        <taxon>Dikarya</taxon>
        <taxon>Basidiomycota</taxon>
        <taxon>Agaricomycotina</taxon>
        <taxon>Agaricomycetes</taxon>
        <taxon>Agaricomycetidae</taxon>
        <taxon>Agaricales</taxon>
        <taxon>Tricholomatineae</taxon>
        <taxon>Lyophyllaceae</taxon>
        <taxon>Tricholomella</taxon>
    </lineage>
</organism>
<name>A0A8H5H0J7_9AGAR</name>
<reference evidence="1 2" key="1">
    <citation type="journal article" date="2020" name="ISME J.">
        <title>Uncovering the hidden diversity of litter-decomposition mechanisms in mushroom-forming fungi.</title>
        <authorList>
            <person name="Floudas D."/>
            <person name="Bentzer J."/>
            <person name="Ahren D."/>
            <person name="Johansson T."/>
            <person name="Persson P."/>
            <person name="Tunlid A."/>
        </authorList>
    </citation>
    <scope>NUCLEOTIDE SEQUENCE [LARGE SCALE GENOMIC DNA]</scope>
    <source>
        <strain evidence="1 2">CBS 661.87</strain>
    </source>
</reference>
<gene>
    <name evidence="1" type="ORF">D9615_009056</name>
</gene>
<protein>
    <submittedName>
        <fullName evidence="1">Uncharacterized protein</fullName>
    </submittedName>
</protein>
<dbReference type="AlphaFoldDB" id="A0A8H5H0J7"/>
<comment type="caution">
    <text evidence="1">The sequence shown here is derived from an EMBL/GenBank/DDBJ whole genome shotgun (WGS) entry which is preliminary data.</text>
</comment>
<proteinExistence type="predicted"/>
<evidence type="ECO:0000313" key="1">
    <source>
        <dbReference type="EMBL" id="KAF5374488.1"/>
    </source>
</evidence>